<dbReference type="InterPro" id="IPR017900">
    <property type="entry name" value="4Fe4S_Fe_S_CS"/>
</dbReference>
<keyword evidence="5" id="KW-0274">FAD</keyword>
<dbReference type="AlphaFoldDB" id="A0A1W2END1"/>
<name>A0A1W2END1_9SPHI</name>
<keyword evidence="3" id="KW-0285">Flavoprotein</keyword>
<evidence type="ECO:0000259" key="11">
    <source>
        <dbReference type="PROSITE" id="PS51379"/>
    </source>
</evidence>
<comment type="similarity">
    <text evidence="2">Belongs to the FAD-binding oxidoreductase/transferase type 4 family.</text>
</comment>
<organism evidence="13 14">
    <name type="scientific">Pedobacter nyackensis</name>
    <dbReference type="NCBI Taxonomy" id="475255"/>
    <lineage>
        <taxon>Bacteria</taxon>
        <taxon>Pseudomonadati</taxon>
        <taxon>Bacteroidota</taxon>
        <taxon>Sphingobacteriia</taxon>
        <taxon>Sphingobacteriales</taxon>
        <taxon>Sphingobacteriaceae</taxon>
        <taxon>Pedobacter</taxon>
    </lineage>
</organism>
<dbReference type="GO" id="GO:1903457">
    <property type="term" value="P:lactate catabolic process"/>
    <property type="evidence" value="ECO:0007669"/>
    <property type="project" value="TreeGrafter"/>
</dbReference>
<evidence type="ECO:0000256" key="3">
    <source>
        <dbReference type="ARBA" id="ARBA00022630"/>
    </source>
</evidence>
<keyword evidence="4" id="KW-0479">Metal-binding</keyword>
<evidence type="ECO:0000256" key="2">
    <source>
        <dbReference type="ARBA" id="ARBA00008000"/>
    </source>
</evidence>
<dbReference type="SUPFAM" id="SSF56176">
    <property type="entry name" value="FAD-binding/transporter-associated domain-like"/>
    <property type="match status" value="1"/>
</dbReference>
<dbReference type="Gene3D" id="1.10.45.10">
    <property type="entry name" value="Vanillyl-alcohol Oxidase, Chain A, domain 4"/>
    <property type="match status" value="1"/>
</dbReference>
<dbReference type="PROSITE" id="PS00198">
    <property type="entry name" value="4FE4S_FER_1"/>
    <property type="match status" value="1"/>
</dbReference>
<keyword evidence="8" id="KW-0408">Iron</keyword>
<evidence type="ECO:0000313" key="14">
    <source>
        <dbReference type="Proteomes" id="UP000192678"/>
    </source>
</evidence>
<dbReference type="SUPFAM" id="SSF55103">
    <property type="entry name" value="FAD-linked oxidases, C-terminal domain"/>
    <property type="match status" value="1"/>
</dbReference>
<sequence length="934" mass="103341">MEIGKLLEGILPEARIKVRLIDLVAYASDAGFYYLRPKAVVQPVAESEIVALFRFSHQYQIPLVFRTGGTSLSGQSITDGILVDLSQYWNKMLIEDNGDLVRVQPGITGSMVNAYLKRYKRKIGPDPSSIDAAMMGGILSNNSSGMCCGVKLNSYHTTKHIRFILPDGKTFTTENTDDYIRFEQECNHIYTAIKGMQEQLESNTELYELIRRKYETKNTVGYSLNAFIDHQHPLDVLSHLLIGAEGTLGFIAEAVMETVPDYPYKTTAFLYFPDIYAACQAIIPLTVAGAEAVELMDRASLRSIDSLKGVPERLKTLPETAAALLVEFQANTLEELNAKKDVFLSSASSLSMLEAPLFTEDVKEQAFFWKLRKGMFPAVGAVRASGTTVILEDIAFPVAKLGDAILDLQQLFKKFEYHEAIIFGHAKDGNIHFVVTQAFHTAAEIERYDLFMQDVVKLVVETYDGTLKAEHGTGRNMAPFIETEWGGEAYQIMKNLKAVIDPQNLLNPGVIINENKNAHITNLKPLPSVEQEVDKCIECGYCEHKCPSRNITTTPRQRIVIRRELAILKAKGNRQDFDQLVTEYQYDGLDTCAVDGLCATACPVDINTGDLVKRLRRENHSRFANDVALTVAKNFGATAFTVGLAVKAGDIVNNIFGESTMRNITGGLKKVIPAIPLWSNQLQATSGGIEGNREGSIVYFPTCINRMMGGAKDAKKSVPQTFMSVSAKAGIAVLIPDDINSICCGQLFSSKGYNDAYVYTSNETVKKLWWWTKGGKLPVVLDVSSCTHTLQHCRAVLTEENKAYFDQMSIIDSIDYLHDYVMPKLNNVQKKNSIVLHPVCTLKKMGLESKLYAIAAQFADHVDVPLNTGCCGMAGDRGFLFPELTAAATAPEATEVKSREYSGYYSTAKTCEMAMSDAVGKNYESILYLADECL</sequence>
<accession>A0A1W2END1</accession>
<dbReference type="InterPro" id="IPR016169">
    <property type="entry name" value="FAD-bd_PCMH_sub2"/>
</dbReference>
<keyword evidence="6" id="KW-0809">Transit peptide</keyword>
<evidence type="ECO:0000256" key="6">
    <source>
        <dbReference type="ARBA" id="ARBA00022946"/>
    </source>
</evidence>
<dbReference type="RefSeq" id="WP_084291302.1">
    <property type="nucleotide sequence ID" value="NZ_FWYB01000014.1"/>
</dbReference>
<dbReference type="EMBL" id="FWYB01000014">
    <property type="protein sequence ID" value="SMD11165.1"/>
    <property type="molecule type" value="Genomic_DNA"/>
</dbReference>
<reference evidence="13 14" key="1">
    <citation type="submission" date="2017-04" db="EMBL/GenBank/DDBJ databases">
        <authorList>
            <person name="Afonso C.L."/>
            <person name="Miller P.J."/>
            <person name="Scott M.A."/>
            <person name="Spackman E."/>
            <person name="Goraichik I."/>
            <person name="Dimitrov K.M."/>
            <person name="Suarez D.L."/>
            <person name="Swayne D.E."/>
        </authorList>
    </citation>
    <scope>NUCLEOTIDE SEQUENCE [LARGE SCALE GENOMIC DNA]</scope>
    <source>
        <strain evidence="13 14">DSM 19625</strain>
    </source>
</reference>
<keyword evidence="9" id="KW-0411">Iron-sulfur</keyword>
<evidence type="ECO:0000256" key="1">
    <source>
        <dbReference type="ARBA" id="ARBA00001974"/>
    </source>
</evidence>
<dbReference type="SUPFAM" id="SSF46548">
    <property type="entry name" value="alpha-helical ferredoxin"/>
    <property type="match status" value="1"/>
</dbReference>
<proteinExistence type="inferred from homology"/>
<dbReference type="PANTHER" id="PTHR11748:SF111">
    <property type="entry name" value="D-LACTATE DEHYDROGENASE, MITOCHONDRIAL-RELATED"/>
    <property type="match status" value="1"/>
</dbReference>
<dbReference type="InterPro" id="IPR017896">
    <property type="entry name" value="4Fe4S_Fe-S-bd"/>
</dbReference>
<evidence type="ECO:0000256" key="9">
    <source>
        <dbReference type="ARBA" id="ARBA00023014"/>
    </source>
</evidence>
<dbReference type="STRING" id="475255.SAMN04488101_1145"/>
<dbReference type="PROSITE" id="PS51379">
    <property type="entry name" value="4FE4S_FER_2"/>
    <property type="match status" value="1"/>
</dbReference>
<dbReference type="GO" id="GO:0004458">
    <property type="term" value="F:D-lactate dehydrogenase (cytochrome) activity"/>
    <property type="evidence" value="ECO:0007669"/>
    <property type="project" value="UniProtKB-EC"/>
</dbReference>
<dbReference type="InterPro" id="IPR006094">
    <property type="entry name" value="Oxid_FAD_bind_N"/>
</dbReference>
<dbReference type="InterPro" id="IPR016164">
    <property type="entry name" value="FAD-linked_Oxase-like_C"/>
</dbReference>
<dbReference type="GO" id="GO:0008720">
    <property type="term" value="F:D-lactate dehydrogenase (NAD+) activity"/>
    <property type="evidence" value="ECO:0007669"/>
    <property type="project" value="TreeGrafter"/>
</dbReference>
<dbReference type="GO" id="GO:0046872">
    <property type="term" value="F:metal ion binding"/>
    <property type="evidence" value="ECO:0007669"/>
    <property type="project" value="UniProtKB-KW"/>
</dbReference>
<dbReference type="PANTHER" id="PTHR11748">
    <property type="entry name" value="D-LACTATE DEHYDROGENASE"/>
    <property type="match status" value="1"/>
</dbReference>
<dbReference type="InterPro" id="IPR016171">
    <property type="entry name" value="Vanillyl_alc_oxidase_C-sub2"/>
</dbReference>
<evidence type="ECO:0000256" key="5">
    <source>
        <dbReference type="ARBA" id="ARBA00022827"/>
    </source>
</evidence>
<dbReference type="Gene3D" id="3.30.465.10">
    <property type="match status" value="1"/>
</dbReference>
<evidence type="ECO:0000256" key="7">
    <source>
        <dbReference type="ARBA" id="ARBA00023002"/>
    </source>
</evidence>
<evidence type="ECO:0000259" key="12">
    <source>
        <dbReference type="PROSITE" id="PS51387"/>
    </source>
</evidence>
<dbReference type="InterPro" id="IPR004113">
    <property type="entry name" value="FAD-bd_oxidored_4_C"/>
</dbReference>
<feature type="domain" description="4Fe-4S ferredoxin-type" evidence="11">
    <location>
        <begin position="525"/>
        <end position="556"/>
    </location>
</feature>
<dbReference type="Proteomes" id="UP000192678">
    <property type="component" value="Unassembled WGS sequence"/>
</dbReference>
<keyword evidence="7" id="KW-0560">Oxidoreductase</keyword>
<dbReference type="FunFam" id="1.10.45.10:FF:000001">
    <property type="entry name" value="D-lactate dehydrogenase mitochondrial"/>
    <property type="match status" value="1"/>
</dbReference>
<dbReference type="Pfam" id="PF13183">
    <property type="entry name" value="Fer4_8"/>
    <property type="match status" value="1"/>
</dbReference>
<gene>
    <name evidence="13" type="ORF">SAMN04488101_1145</name>
</gene>
<dbReference type="EC" id="1.1.2.4" evidence="10"/>
<evidence type="ECO:0000256" key="8">
    <source>
        <dbReference type="ARBA" id="ARBA00023004"/>
    </source>
</evidence>
<keyword evidence="14" id="KW-1185">Reference proteome</keyword>
<dbReference type="Gene3D" id="1.10.1060.10">
    <property type="entry name" value="Alpha-helical ferredoxin"/>
    <property type="match status" value="1"/>
</dbReference>
<dbReference type="GO" id="GO:0051536">
    <property type="term" value="F:iron-sulfur cluster binding"/>
    <property type="evidence" value="ECO:0007669"/>
    <property type="project" value="UniProtKB-KW"/>
</dbReference>
<feature type="domain" description="FAD-binding PCMH-type" evidence="12">
    <location>
        <begin position="33"/>
        <end position="261"/>
    </location>
</feature>
<dbReference type="Pfam" id="PF01565">
    <property type="entry name" value="FAD_binding_4"/>
    <property type="match status" value="1"/>
</dbReference>
<comment type="cofactor">
    <cofactor evidence="1">
        <name>FAD</name>
        <dbReference type="ChEBI" id="CHEBI:57692"/>
    </cofactor>
</comment>
<dbReference type="Gene3D" id="3.30.43.10">
    <property type="entry name" value="Uridine Diphospho-n-acetylenolpyruvylglucosamine Reductase, domain 2"/>
    <property type="match status" value="1"/>
</dbReference>
<dbReference type="InterPro" id="IPR016167">
    <property type="entry name" value="FAD-bd_PCMH_sub1"/>
</dbReference>
<dbReference type="Gene3D" id="3.30.70.2740">
    <property type="match status" value="1"/>
</dbReference>
<evidence type="ECO:0000256" key="10">
    <source>
        <dbReference type="ARBA" id="ARBA00038897"/>
    </source>
</evidence>
<dbReference type="GO" id="GO:0071949">
    <property type="term" value="F:FAD binding"/>
    <property type="evidence" value="ECO:0007669"/>
    <property type="project" value="InterPro"/>
</dbReference>
<dbReference type="InterPro" id="IPR036318">
    <property type="entry name" value="FAD-bd_PCMH-like_sf"/>
</dbReference>
<protein>
    <recommendedName>
        <fullName evidence="10">D-lactate dehydrogenase (cytochrome)</fullName>
        <ecNumber evidence="10">1.1.2.4</ecNumber>
    </recommendedName>
</protein>
<dbReference type="PROSITE" id="PS51387">
    <property type="entry name" value="FAD_PCMH"/>
    <property type="match status" value="1"/>
</dbReference>
<evidence type="ECO:0000313" key="13">
    <source>
        <dbReference type="EMBL" id="SMD11165.1"/>
    </source>
</evidence>
<dbReference type="Pfam" id="PF02913">
    <property type="entry name" value="FAD-oxidase_C"/>
    <property type="match status" value="1"/>
</dbReference>
<evidence type="ECO:0000256" key="4">
    <source>
        <dbReference type="ARBA" id="ARBA00022723"/>
    </source>
</evidence>
<dbReference type="Gene3D" id="3.30.70.2190">
    <property type="match status" value="1"/>
</dbReference>
<dbReference type="InterPro" id="IPR016166">
    <property type="entry name" value="FAD-bd_PCMH"/>
</dbReference>
<dbReference type="InterPro" id="IPR009051">
    <property type="entry name" value="Helical_ferredxn"/>
</dbReference>
<dbReference type="OrthoDB" id="9767256at2"/>